<feature type="region of interest" description="Disordered" evidence="1">
    <location>
        <begin position="72"/>
        <end position="134"/>
    </location>
</feature>
<feature type="region of interest" description="Disordered" evidence="1">
    <location>
        <begin position="766"/>
        <end position="790"/>
    </location>
</feature>
<dbReference type="OrthoDB" id="10026041at2759"/>
<feature type="region of interest" description="Disordered" evidence="1">
    <location>
        <begin position="1932"/>
        <end position="2080"/>
    </location>
</feature>
<feature type="region of interest" description="Disordered" evidence="1">
    <location>
        <begin position="1472"/>
        <end position="1502"/>
    </location>
</feature>
<evidence type="ECO:0000313" key="2">
    <source>
        <dbReference type="EMBL" id="CAF0845250.1"/>
    </source>
</evidence>
<feature type="compositionally biased region" description="Low complexity" evidence="1">
    <location>
        <begin position="766"/>
        <end position="786"/>
    </location>
</feature>
<feature type="compositionally biased region" description="Low complexity" evidence="1">
    <location>
        <begin position="2214"/>
        <end position="2224"/>
    </location>
</feature>
<feature type="compositionally biased region" description="Low complexity" evidence="1">
    <location>
        <begin position="1313"/>
        <end position="1331"/>
    </location>
</feature>
<feature type="region of interest" description="Disordered" evidence="1">
    <location>
        <begin position="1415"/>
        <end position="1443"/>
    </location>
</feature>
<feature type="compositionally biased region" description="Polar residues" evidence="1">
    <location>
        <begin position="1938"/>
        <end position="1958"/>
    </location>
</feature>
<dbReference type="Proteomes" id="UP000663882">
    <property type="component" value="Unassembled WGS sequence"/>
</dbReference>
<feature type="compositionally biased region" description="Polar residues" evidence="1">
    <location>
        <begin position="95"/>
        <end position="114"/>
    </location>
</feature>
<feature type="region of interest" description="Disordered" evidence="1">
    <location>
        <begin position="2101"/>
        <end position="2233"/>
    </location>
</feature>
<feature type="region of interest" description="Disordered" evidence="1">
    <location>
        <begin position="1041"/>
        <end position="1061"/>
    </location>
</feature>
<feature type="compositionally biased region" description="Polar residues" evidence="1">
    <location>
        <begin position="2002"/>
        <end position="2013"/>
    </location>
</feature>
<reference evidence="2" key="1">
    <citation type="submission" date="2021-02" db="EMBL/GenBank/DDBJ databases">
        <authorList>
            <person name="Nowell W R."/>
        </authorList>
    </citation>
    <scope>NUCLEOTIDE SEQUENCE</scope>
</reference>
<feature type="region of interest" description="Disordered" evidence="1">
    <location>
        <begin position="434"/>
        <end position="453"/>
    </location>
</feature>
<feature type="region of interest" description="Disordered" evidence="1">
    <location>
        <begin position="473"/>
        <end position="495"/>
    </location>
</feature>
<feature type="compositionally biased region" description="Low complexity" evidence="1">
    <location>
        <begin position="72"/>
        <end position="82"/>
    </location>
</feature>
<comment type="caution">
    <text evidence="2">The sequence shown here is derived from an EMBL/GenBank/DDBJ whole genome shotgun (WGS) entry which is preliminary data.</text>
</comment>
<proteinExistence type="predicted"/>
<feature type="compositionally biased region" description="Polar residues" evidence="1">
    <location>
        <begin position="1333"/>
        <end position="1369"/>
    </location>
</feature>
<feature type="compositionally biased region" description="Low complexity" evidence="1">
    <location>
        <begin position="2109"/>
        <end position="2123"/>
    </location>
</feature>
<evidence type="ECO:0000313" key="3">
    <source>
        <dbReference type="Proteomes" id="UP000663882"/>
    </source>
</evidence>
<evidence type="ECO:0000256" key="1">
    <source>
        <dbReference type="SAM" id="MobiDB-lite"/>
    </source>
</evidence>
<feature type="compositionally biased region" description="Polar residues" evidence="1">
    <location>
        <begin position="1485"/>
        <end position="1496"/>
    </location>
</feature>
<feature type="compositionally biased region" description="Low complexity" evidence="1">
    <location>
        <begin position="441"/>
        <end position="450"/>
    </location>
</feature>
<dbReference type="EMBL" id="CAJNOO010000181">
    <property type="protein sequence ID" value="CAF0845250.1"/>
    <property type="molecule type" value="Genomic_DNA"/>
</dbReference>
<feature type="region of interest" description="Disordered" evidence="1">
    <location>
        <begin position="1545"/>
        <end position="1616"/>
    </location>
</feature>
<feature type="compositionally biased region" description="Low complexity" evidence="1">
    <location>
        <begin position="1419"/>
        <end position="1429"/>
    </location>
</feature>
<feature type="compositionally biased region" description="Polar residues" evidence="1">
    <location>
        <begin position="2041"/>
        <end position="2080"/>
    </location>
</feature>
<feature type="compositionally biased region" description="Low complexity" evidence="1">
    <location>
        <begin position="2182"/>
        <end position="2203"/>
    </location>
</feature>
<feature type="compositionally biased region" description="Polar residues" evidence="1">
    <location>
        <begin position="1599"/>
        <end position="1615"/>
    </location>
</feature>
<feature type="compositionally biased region" description="Low complexity" evidence="1">
    <location>
        <begin position="1472"/>
        <end position="1484"/>
    </location>
</feature>
<accession>A0A813VR25</accession>
<sequence length="2288" mass="260006">MNRILMVIRYRKATHIGLRIFKIITINQFDKLDNLNNIWIFIEEDKCNERQQIKQSIDQVCSVRPPREYCNHNSSNNNICSSKQTSDETDPAKYQTINRSTSLPARQTFSSNKNNNEDVKQRRRYASSSNNNNKNITTSLVTSFLQYLRSELRATTNENNNDYQRIQEKKASETNNCLSQRFYLSNHFSRQQYPIQMSTSSSSSTASSQSLINNSKKLSNKNLLKNTFDNNSTNDDNEILTLINLLILRIECLPNDNTLIIEKKNNEQTSKIKEIDQNLIEYLYYLFNKFINEDIDSNTPMVNKTNFVNICQTVVRSGSLNMPSTTSPDQSFSESTFTNDSDQTLIQTSVREYTADINDIAVNNSSLNEQISSASMNDQEAWLIVDLEEIKAERSTANFDESKYTRDTCLLSSPTCDDHLLPPNENYFSIEEIKSSESESSHSNYYSPDSSLDDLENMSHEIIEINNNNNNNILLKEEGSSSSSSSSSNEHASNNTNVIIEVKDTTSNDNICTGLTNDCSTNNSSIDSKEQVASSIMETNEQMTMNLNDKTSRRERKMQERWTITTKNNKNTNEQLPTKAFLGVEFPPIAVLRRKFSSSPPSKLNTIPLKKKDYSTVKTKVLLNKNEINNSLQDNINKTNEHISSTPLNRSMSLQNQEINTSTTTNIVDKTKHDHQVLDLQSNDTSSLLICNDSKTNDDIQQSSTIISNLLTDEKILNENMKIETKQDLIEFDNEITTNINHNLDQHEQTNINNNNNSIMISDSIHTNSPSSSSSLLLMSSSSSSLTTPTNEEKLIELLPNEIEEGKKEEEYFDGGDDNVHVEKKNNFNVEHNSYHTSGIIFINDEPTQAGLLEQEKKEKNEEEKEKEQPLLTLEQCNHQHFQGESSVKILSNNLEYNVNMSNIDNNEQLYKTIEIEEIPDEDDDLLKQNNYLIEPTDYILTDDELKISRQTSQKSHKSTTNDISFEFDPVLSCYEKAFSKMVENIDDSIKPSNTTSKESQVPLKTTCHQRPEDDPIALRALKRFEQRMNAAMATKIGNDETNPLMVKGKSSWSGTQSTPRKSLENVFKNDQTIPLTSTSINEQSPTKSSRDTFIRPRKTILDDIGINLGIKRNLPDSTIQNNSTNNNNHKIEEQEQQPQQTPIAIVENNEKQVVPDELIKTIVSEGHQQQEQEMIINLLTTNENSSSNEAENSNSLATSSLDSSLNTVISHSSSEQQTLTPYRLQLEGRRRLNTLERIHDRHDSNDSTQQFQNQYTVKPEELQDPIIRRALERFDEKSRSLAQTVKPSNFDNIQDPITRRALMRLETNLKRTMPSNPSTTLTSTNNNDPNETWYTNSYTLGSLQTNNDNRLTRYPDSSLSSTPSNKTPHVSIHQRFCSTSSSDMSELSTNNMISNNEHDIPIMRVPTQPIYVTSNNHQQQQQQQQQQQPISLRQRSHSEDMLSSRDISMNEITNLDNNNNNINQLQQDDLSDELQQQQQQQQETPSSNEITSNKTDLPLPTTIIKSLDPNFVRTTEASINYVTPTQTYSAYSCEYTRPHQSSLLTSPKLELSSPRNYQQQNENDIQYSNPSSSSSSSAFTPVHPSTNNYHPQQPLPTPSYTSMYTPNNLNQTPYSDDPIVRRALERFNSQMQNSLMQMPQQQQNMNGMSRTIPNGYPRQGNLDSFYPNDLHPYDPWANFNRSMPPTPNASTGYQSIIGRRRQLRHDDNYHDNTSVGNAYTSLLFVNSQNPYPQINNPYMNLPDEPPAIPPRLHRDVYREQQEYISENVNNNNNNNNNNNACIQQGYSTMPNGFRPISHTYMPSDSFHQFQDDEYLRHRAQSTSSTTSSDSVHPIHLTKQRLPPTFARTNIQQNKKLLPDDHSQLQSGQTTPNNGSIAGDSVFHRLAYTATKSSLSKSSSNLCANLLNKTPQQQQQQQQQQQNKLNNLKPYEIDYDDTNNIPNKQESMSTSTNFTNKCQRSRSVDGRARLKNAQIRSSNNNNNNHHHINRSTNDSDDNNSTAAVPSSKFTSMNTRRDAAPPPRIPITPRSTISDRTPLSKRVSSGNNLSYTKNHNGNRTRNSNGNLVDTDNDENLTFNDNYQPKIIDNKTRASMPVHRYTANNNNHIQSSASTSSVNSTMSRTKVPVPILTSLDKKDSNLSGTDLNRSSKRSDDNRLVSPTGQRRNIPVSVFSPAKHDNKRSTTVPSSSTSPTNDSNSINNCESQHEQQEQEQEQQISSSSRSSTGDGCYTIINNTNEMHNKLSTTNSSLKTSTGNILDELSLTNDKHDNTKKMNVFERLFRGHKKKV</sequence>
<feature type="compositionally biased region" description="Polar residues" evidence="1">
    <location>
        <begin position="1051"/>
        <end position="1061"/>
    </location>
</feature>
<feature type="compositionally biased region" description="Low complexity" evidence="1">
    <location>
        <begin position="1379"/>
        <end position="1389"/>
    </location>
</feature>
<organism evidence="2 3">
    <name type="scientific">Rotaria sordida</name>
    <dbReference type="NCBI Taxonomy" id="392033"/>
    <lineage>
        <taxon>Eukaryota</taxon>
        <taxon>Metazoa</taxon>
        <taxon>Spiralia</taxon>
        <taxon>Gnathifera</taxon>
        <taxon>Rotifera</taxon>
        <taxon>Eurotatoria</taxon>
        <taxon>Bdelloidea</taxon>
        <taxon>Philodinida</taxon>
        <taxon>Philodinidae</taxon>
        <taxon>Rotaria</taxon>
    </lineage>
</organism>
<feature type="region of interest" description="Disordered" evidence="1">
    <location>
        <begin position="1310"/>
        <end position="1389"/>
    </location>
</feature>
<feature type="region of interest" description="Disordered" evidence="1">
    <location>
        <begin position="990"/>
        <end position="1011"/>
    </location>
</feature>
<feature type="compositionally biased region" description="Polar residues" evidence="1">
    <location>
        <begin position="991"/>
        <end position="1009"/>
    </location>
</feature>
<gene>
    <name evidence="2" type="ORF">RFH988_LOCUS6163</name>
</gene>
<feature type="compositionally biased region" description="Polar residues" evidence="1">
    <location>
        <begin position="1554"/>
        <end position="1571"/>
    </location>
</feature>
<name>A0A813VR25_9BILA</name>
<protein>
    <submittedName>
        <fullName evidence="2">Uncharacterized protein</fullName>
    </submittedName>
</protein>